<feature type="chain" id="PRO_5043960227" evidence="2">
    <location>
        <begin position="25"/>
        <end position="220"/>
    </location>
</feature>
<sequence>MQNSTTPLSSSLFTLAADLPLTLAVDHLRPTSAFSSSSNFLLPPPTSTSPPPLHHHLRPSPPLHSRRHLAVSPATSLPRRGRPPCRHESSAQRCRPHQQRQRARTSAGAATRRRGPATPRRGAPPTGRTQAGLPLTATVLRDAPSRRFVRFERRPVVTRAESSPFWRSVAATSRTFFRRSDRWIGDFFAPSQSRFAGPTSSVCISSTAAPFGVLPVPVRS</sequence>
<gene>
    <name evidence="3" type="ORF">M6B38_189285</name>
</gene>
<feature type="signal peptide" evidence="2">
    <location>
        <begin position="1"/>
        <end position="24"/>
    </location>
</feature>
<feature type="compositionally biased region" description="Basic residues" evidence="1">
    <location>
        <begin position="53"/>
        <end position="69"/>
    </location>
</feature>
<keyword evidence="4" id="KW-1185">Reference proteome</keyword>
<proteinExistence type="predicted"/>
<keyword evidence="2" id="KW-0732">Signal</keyword>
<reference evidence="3" key="1">
    <citation type="journal article" date="2023" name="GigaByte">
        <title>Genome assembly of the bearded iris, Iris pallida Lam.</title>
        <authorList>
            <person name="Bruccoleri R.E."/>
            <person name="Oakeley E.J."/>
            <person name="Faust A.M.E."/>
            <person name="Altorfer M."/>
            <person name="Dessus-Babus S."/>
            <person name="Burckhardt D."/>
            <person name="Oertli M."/>
            <person name="Naumann U."/>
            <person name="Petersen F."/>
            <person name="Wong J."/>
        </authorList>
    </citation>
    <scope>NUCLEOTIDE SEQUENCE</scope>
    <source>
        <strain evidence="3">GSM-AAB239-AS_SAM_17_03QT</strain>
    </source>
</reference>
<name>A0AAX6EI98_IRIPA</name>
<feature type="compositionally biased region" description="Low complexity" evidence="1">
    <location>
        <begin position="104"/>
        <end position="130"/>
    </location>
</feature>
<evidence type="ECO:0000256" key="2">
    <source>
        <dbReference type="SAM" id="SignalP"/>
    </source>
</evidence>
<reference evidence="3" key="2">
    <citation type="submission" date="2023-04" db="EMBL/GenBank/DDBJ databases">
        <authorList>
            <person name="Bruccoleri R.E."/>
            <person name="Oakeley E.J."/>
            <person name="Faust A.-M."/>
            <person name="Dessus-Babus S."/>
            <person name="Altorfer M."/>
            <person name="Burckhardt D."/>
            <person name="Oertli M."/>
            <person name="Naumann U."/>
            <person name="Petersen F."/>
            <person name="Wong J."/>
        </authorList>
    </citation>
    <scope>NUCLEOTIDE SEQUENCE</scope>
    <source>
        <strain evidence="3">GSM-AAB239-AS_SAM_17_03QT</strain>
        <tissue evidence="3">Leaf</tissue>
    </source>
</reference>
<feature type="compositionally biased region" description="Basic residues" evidence="1">
    <location>
        <begin position="94"/>
        <end position="103"/>
    </location>
</feature>
<accession>A0AAX6EI98</accession>
<keyword evidence="3" id="KW-0675">Receptor</keyword>
<keyword evidence="3" id="KW-0418">Kinase</keyword>
<organism evidence="3 4">
    <name type="scientific">Iris pallida</name>
    <name type="common">Sweet iris</name>
    <dbReference type="NCBI Taxonomy" id="29817"/>
    <lineage>
        <taxon>Eukaryota</taxon>
        <taxon>Viridiplantae</taxon>
        <taxon>Streptophyta</taxon>
        <taxon>Embryophyta</taxon>
        <taxon>Tracheophyta</taxon>
        <taxon>Spermatophyta</taxon>
        <taxon>Magnoliopsida</taxon>
        <taxon>Liliopsida</taxon>
        <taxon>Asparagales</taxon>
        <taxon>Iridaceae</taxon>
        <taxon>Iridoideae</taxon>
        <taxon>Irideae</taxon>
        <taxon>Iris</taxon>
    </lineage>
</organism>
<dbReference type="AlphaFoldDB" id="A0AAX6EI98"/>
<evidence type="ECO:0000313" key="3">
    <source>
        <dbReference type="EMBL" id="KAJ6803658.1"/>
    </source>
</evidence>
<feature type="region of interest" description="Disordered" evidence="1">
    <location>
        <begin position="33"/>
        <end position="131"/>
    </location>
</feature>
<dbReference type="GO" id="GO:0016301">
    <property type="term" value="F:kinase activity"/>
    <property type="evidence" value="ECO:0007669"/>
    <property type="project" value="UniProtKB-KW"/>
</dbReference>
<comment type="caution">
    <text evidence="3">The sequence shown here is derived from an EMBL/GenBank/DDBJ whole genome shotgun (WGS) entry which is preliminary data.</text>
</comment>
<dbReference type="EMBL" id="JANAVB010036419">
    <property type="protein sequence ID" value="KAJ6803658.1"/>
    <property type="molecule type" value="Genomic_DNA"/>
</dbReference>
<dbReference type="Proteomes" id="UP001140949">
    <property type="component" value="Unassembled WGS sequence"/>
</dbReference>
<evidence type="ECO:0000256" key="1">
    <source>
        <dbReference type="SAM" id="MobiDB-lite"/>
    </source>
</evidence>
<feature type="compositionally biased region" description="Pro residues" evidence="1">
    <location>
        <begin position="42"/>
        <end position="52"/>
    </location>
</feature>
<protein>
    <submittedName>
        <fullName evidence="3">Proline-rich receptor-like protein kinase PERK13</fullName>
    </submittedName>
</protein>
<keyword evidence="3" id="KW-0808">Transferase</keyword>
<evidence type="ECO:0000313" key="4">
    <source>
        <dbReference type="Proteomes" id="UP001140949"/>
    </source>
</evidence>